<gene>
    <name evidence="2" type="ORF">CYJ22_03155</name>
</gene>
<sequence length="220" mass="24232">MYPRRSRFSPEIRPGNARQQLSMTIWACVFLASIVVMFAAFVLSGNFGVRELVCVMIGSGAAVVLGICCFVALPTLVRAMRDALQGPGDSRPAIGTFIMIAAAALIGTTMVVMGGGAFAEGYEDARTGPQTKAVTSCERFRTETERGRRGSTYYRNYFTLHFDDGKSRRFEIRTDTKDEFAQPTSPYYALYQACVVRPFTTSIVVDVYPRSGIIKAIREA</sequence>
<feature type="transmembrane region" description="Helical" evidence="1">
    <location>
        <begin position="97"/>
        <end position="119"/>
    </location>
</feature>
<reference evidence="2 3" key="1">
    <citation type="submission" date="2017-12" db="EMBL/GenBank/DDBJ databases">
        <title>Phylogenetic diversity of female urinary microbiome.</title>
        <authorList>
            <person name="Thomas-White K."/>
            <person name="Wolfe A.J."/>
        </authorList>
    </citation>
    <scope>NUCLEOTIDE SEQUENCE [LARGE SCALE GENOMIC DNA]</scope>
    <source>
        <strain evidence="2 3">UMB0018</strain>
    </source>
</reference>
<dbReference type="Proteomes" id="UP000234198">
    <property type="component" value="Unassembled WGS sequence"/>
</dbReference>
<dbReference type="AlphaFoldDB" id="A0A2I1I0V5"/>
<dbReference type="EMBL" id="PKKM01000004">
    <property type="protein sequence ID" value="PKY64767.1"/>
    <property type="molecule type" value="Genomic_DNA"/>
</dbReference>
<proteinExistence type="predicted"/>
<dbReference type="RefSeq" id="WP_101601028.1">
    <property type="nucleotide sequence ID" value="NZ_PKKM01000004.1"/>
</dbReference>
<accession>A0A2I1I0V5</accession>
<protein>
    <submittedName>
        <fullName evidence="2">Uncharacterized protein</fullName>
    </submittedName>
</protein>
<name>A0A2I1I0V5_9ACTO</name>
<evidence type="ECO:0000256" key="1">
    <source>
        <dbReference type="SAM" id="Phobius"/>
    </source>
</evidence>
<feature type="transmembrane region" description="Helical" evidence="1">
    <location>
        <begin position="55"/>
        <end position="77"/>
    </location>
</feature>
<evidence type="ECO:0000313" key="3">
    <source>
        <dbReference type="Proteomes" id="UP000234198"/>
    </source>
</evidence>
<organism evidence="2 3">
    <name type="scientific">Schaalia odontolytica</name>
    <dbReference type="NCBI Taxonomy" id="1660"/>
    <lineage>
        <taxon>Bacteria</taxon>
        <taxon>Bacillati</taxon>
        <taxon>Actinomycetota</taxon>
        <taxon>Actinomycetes</taxon>
        <taxon>Actinomycetales</taxon>
        <taxon>Actinomycetaceae</taxon>
        <taxon>Schaalia</taxon>
    </lineage>
</organism>
<feature type="transmembrane region" description="Helical" evidence="1">
    <location>
        <begin position="21"/>
        <end position="43"/>
    </location>
</feature>
<keyword evidence="1" id="KW-1133">Transmembrane helix</keyword>
<keyword evidence="1" id="KW-0812">Transmembrane</keyword>
<evidence type="ECO:0000313" key="2">
    <source>
        <dbReference type="EMBL" id="PKY64767.1"/>
    </source>
</evidence>
<comment type="caution">
    <text evidence="2">The sequence shown here is derived from an EMBL/GenBank/DDBJ whole genome shotgun (WGS) entry which is preliminary data.</text>
</comment>
<keyword evidence="1" id="KW-0472">Membrane</keyword>